<dbReference type="InterPro" id="IPR032675">
    <property type="entry name" value="LRR_dom_sf"/>
</dbReference>
<dbReference type="SMART" id="SM00365">
    <property type="entry name" value="LRR_SD22"/>
    <property type="match status" value="4"/>
</dbReference>
<reference evidence="3" key="1">
    <citation type="submission" date="2021-01" db="EMBL/GenBank/DDBJ databases">
        <authorList>
            <person name="Corre E."/>
            <person name="Pelletier E."/>
            <person name="Niang G."/>
            <person name="Scheremetjew M."/>
            <person name="Finn R."/>
            <person name="Kale V."/>
            <person name="Holt S."/>
            <person name="Cochrane G."/>
            <person name="Meng A."/>
            <person name="Brown T."/>
            <person name="Cohen L."/>
        </authorList>
    </citation>
    <scope>NUCLEOTIDE SEQUENCE</scope>
    <source>
        <strain evidence="3">CCMP826</strain>
    </source>
</reference>
<keyword evidence="2" id="KW-0677">Repeat</keyword>
<gene>
    <name evidence="3" type="ORF">HTAM1171_LOCUS8305</name>
</gene>
<dbReference type="Gene3D" id="3.80.10.10">
    <property type="entry name" value="Ribonuclease Inhibitor"/>
    <property type="match status" value="2"/>
</dbReference>
<protein>
    <submittedName>
        <fullName evidence="3">Uncharacterized protein</fullName>
    </submittedName>
</protein>
<dbReference type="SMART" id="SM00369">
    <property type="entry name" value="LRR_TYP"/>
    <property type="match status" value="5"/>
</dbReference>
<organism evidence="3">
    <name type="scientific">Helicotheca tamesis</name>
    <dbReference type="NCBI Taxonomy" id="374047"/>
    <lineage>
        <taxon>Eukaryota</taxon>
        <taxon>Sar</taxon>
        <taxon>Stramenopiles</taxon>
        <taxon>Ochrophyta</taxon>
        <taxon>Bacillariophyta</taxon>
        <taxon>Mediophyceae</taxon>
        <taxon>Lithodesmiophycidae</taxon>
        <taxon>Lithodesmiales</taxon>
        <taxon>Lithodesmiaceae</taxon>
        <taxon>Helicotheca</taxon>
    </lineage>
</organism>
<evidence type="ECO:0000313" key="3">
    <source>
        <dbReference type="EMBL" id="CAD9503499.1"/>
    </source>
</evidence>
<dbReference type="AlphaFoldDB" id="A0A7S2HXS7"/>
<dbReference type="InterPro" id="IPR050216">
    <property type="entry name" value="LRR_domain-containing"/>
</dbReference>
<dbReference type="SUPFAM" id="SSF52058">
    <property type="entry name" value="L domain-like"/>
    <property type="match status" value="1"/>
</dbReference>
<dbReference type="PANTHER" id="PTHR48051">
    <property type="match status" value="1"/>
</dbReference>
<keyword evidence="1" id="KW-0433">Leucine-rich repeat</keyword>
<dbReference type="InterPro" id="IPR003591">
    <property type="entry name" value="Leu-rich_rpt_typical-subtyp"/>
</dbReference>
<evidence type="ECO:0000256" key="2">
    <source>
        <dbReference type="ARBA" id="ARBA00022737"/>
    </source>
</evidence>
<dbReference type="GO" id="GO:0005737">
    <property type="term" value="C:cytoplasm"/>
    <property type="evidence" value="ECO:0007669"/>
    <property type="project" value="TreeGrafter"/>
</dbReference>
<dbReference type="Pfam" id="PF13855">
    <property type="entry name" value="LRR_8"/>
    <property type="match status" value="1"/>
</dbReference>
<evidence type="ECO:0000256" key="1">
    <source>
        <dbReference type="ARBA" id="ARBA00022614"/>
    </source>
</evidence>
<dbReference type="PANTHER" id="PTHR48051:SF1">
    <property type="entry name" value="RAS SUPPRESSOR PROTEIN 1"/>
    <property type="match status" value="1"/>
</dbReference>
<name>A0A7S2HXS7_9STRA</name>
<dbReference type="PROSITE" id="PS51450">
    <property type="entry name" value="LRR"/>
    <property type="match status" value="2"/>
</dbReference>
<accession>A0A7S2HXS7</accession>
<proteinExistence type="predicted"/>
<dbReference type="EMBL" id="HBGV01013626">
    <property type="protein sequence ID" value="CAD9503499.1"/>
    <property type="molecule type" value="Transcribed_RNA"/>
</dbReference>
<sequence>MGNTGSQPKNKTGKKVLTQKLENSKKTGVLSLREHKLDTIPNQVFDITNLTSLDVSTNNLKTLGEPTKISKLSNLKSFNCEDNKLQAGTLSSISTLTKLQNLSAGSNQLGKPLVLVVDEQRKTIESLPNTLPSSLKSIKLDNNSFSAIPPQICSSKLTKLVKLDFSKNNLASIPPEISNLTSLTELNLDSNAIVSLPSDLGKLSKLKSLSLQNNQITVPTKNTVFSPETNPQPIPPEVFRDTSVVDLNLHGNRLTSTQLNELFDGYHDFLERRKKIKSKGIDGGALTDLDVCGLD</sequence>
<dbReference type="InterPro" id="IPR001611">
    <property type="entry name" value="Leu-rich_rpt"/>
</dbReference>